<reference evidence="1 2" key="1">
    <citation type="submission" date="2018-09" db="EMBL/GenBank/DDBJ databases">
        <title>Genomic investigation of the strawberry pathogen Phytophthora fragariae indicates pathogenicity is determined by transcriptional variation in three key races.</title>
        <authorList>
            <person name="Adams T.M."/>
            <person name="Armitage A.D."/>
            <person name="Sobczyk M.K."/>
            <person name="Bates H.J."/>
            <person name="Dunwell J.M."/>
            <person name="Nellist C.F."/>
            <person name="Harrison R.J."/>
        </authorList>
    </citation>
    <scope>NUCLEOTIDE SEQUENCE [LARGE SCALE GENOMIC DNA]</scope>
    <source>
        <strain evidence="1 2">SCRP245</strain>
    </source>
</reference>
<name>A0A6A3GZ77_9STRA</name>
<dbReference type="AlphaFoldDB" id="A0A6A3GZ77"/>
<proteinExistence type="predicted"/>
<sequence>MGGLRAAGRAIGGNTVPLNGSIADPGTGVVAVTTFSNNDPCGSQIRWWKGLFHHEAASSRLRSVQGA</sequence>
<dbReference type="EMBL" id="QXFW01005396">
    <property type="protein sequence ID" value="KAE8962145.1"/>
    <property type="molecule type" value="Genomic_DNA"/>
</dbReference>
<evidence type="ECO:0000313" key="2">
    <source>
        <dbReference type="Proteomes" id="UP000460718"/>
    </source>
</evidence>
<dbReference type="Proteomes" id="UP000460718">
    <property type="component" value="Unassembled WGS sequence"/>
</dbReference>
<evidence type="ECO:0000313" key="1">
    <source>
        <dbReference type="EMBL" id="KAE8962145.1"/>
    </source>
</evidence>
<comment type="caution">
    <text evidence="1">The sequence shown here is derived from an EMBL/GenBank/DDBJ whole genome shotgun (WGS) entry which is preliminary data.</text>
</comment>
<accession>A0A6A3GZ77</accession>
<protein>
    <submittedName>
        <fullName evidence="1">Uncharacterized protein</fullName>
    </submittedName>
</protein>
<gene>
    <name evidence="1" type="ORF">PF011_g29494</name>
</gene>
<organism evidence="1 2">
    <name type="scientific">Phytophthora fragariae</name>
    <dbReference type="NCBI Taxonomy" id="53985"/>
    <lineage>
        <taxon>Eukaryota</taxon>
        <taxon>Sar</taxon>
        <taxon>Stramenopiles</taxon>
        <taxon>Oomycota</taxon>
        <taxon>Peronosporomycetes</taxon>
        <taxon>Peronosporales</taxon>
        <taxon>Peronosporaceae</taxon>
        <taxon>Phytophthora</taxon>
    </lineage>
</organism>